<dbReference type="CDD" id="cd03039">
    <property type="entry name" value="GST_N_Sigma_like"/>
    <property type="match status" value="1"/>
</dbReference>
<dbReference type="SUPFAM" id="SSF52833">
    <property type="entry name" value="Thioredoxin-like"/>
    <property type="match status" value="1"/>
</dbReference>
<dbReference type="PROSITE" id="PS50405">
    <property type="entry name" value="GST_CTER"/>
    <property type="match status" value="1"/>
</dbReference>
<dbReference type="PANTHER" id="PTHR11571">
    <property type="entry name" value="GLUTATHIONE S-TRANSFERASE"/>
    <property type="match status" value="1"/>
</dbReference>
<dbReference type="SUPFAM" id="SSF47616">
    <property type="entry name" value="GST C-terminal domain-like"/>
    <property type="match status" value="1"/>
</dbReference>
<dbReference type="GO" id="GO:0006749">
    <property type="term" value="P:glutathione metabolic process"/>
    <property type="evidence" value="ECO:0007669"/>
    <property type="project" value="TreeGrafter"/>
</dbReference>
<evidence type="ECO:0000256" key="1">
    <source>
        <dbReference type="ARBA" id="ARBA00012452"/>
    </source>
</evidence>
<dbReference type="EC" id="2.5.1.18" evidence="1"/>
<dbReference type="Gene3D" id="3.40.30.10">
    <property type="entry name" value="Glutaredoxin"/>
    <property type="match status" value="1"/>
</dbReference>
<evidence type="ECO:0000259" key="6">
    <source>
        <dbReference type="PROSITE" id="PS50405"/>
    </source>
</evidence>
<dbReference type="SFLD" id="SFLDS00019">
    <property type="entry name" value="Glutathione_Transferase_(cytos"/>
    <property type="match status" value="1"/>
</dbReference>
<dbReference type="InterPro" id="IPR050213">
    <property type="entry name" value="GST_superfamily"/>
</dbReference>
<dbReference type="InterPro" id="IPR004046">
    <property type="entry name" value="GST_C"/>
</dbReference>
<dbReference type="GO" id="GO:0004364">
    <property type="term" value="F:glutathione transferase activity"/>
    <property type="evidence" value="ECO:0007669"/>
    <property type="project" value="UniProtKB-EC"/>
</dbReference>
<feature type="domain" description="GST N-terminal" evidence="5">
    <location>
        <begin position="6"/>
        <end position="83"/>
    </location>
</feature>
<protein>
    <recommendedName>
        <fullName evidence="1">glutathione transferase</fullName>
        <ecNumber evidence="1">2.5.1.18</ecNumber>
    </recommendedName>
</protein>
<dbReference type="Gene3D" id="1.20.1050.10">
    <property type="match status" value="1"/>
</dbReference>
<dbReference type="Pfam" id="PF14497">
    <property type="entry name" value="GST_C_3"/>
    <property type="match status" value="1"/>
</dbReference>
<dbReference type="InterPro" id="IPR036249">
    <property type="entry name" value="Thioredoxin-like_sf"/>
</dbReference>
<dbReference type="InterPro" id="IPR036282">
    <property type="entry name" value="Glutathione-S-Trfase_C_sf"/>
</dbReference>
<evidence type="ECO:0000313" key="7">
    <source>
        <dbReference type="EMBL" id="JAS16252.1"/>
    </source>
</evidence>
<dbReference type="SFLD" id="SFLDG01205">
    <property type="entry name" value="AMPS.1"/>
    <property type="match status" value="1"/>
</dbReference>
<sequence>MAENMSKYKLIYFNARGRAEHIRFIFAYAGIEYEDVRVSKETWSTMRHTVPFGMLPVLEMDDVVLGQSNAIARYLARQYGLVGKDEIEALQCDFMVDTLGDLKQVLWEYRSEVDPMKKEEKKATTIKETIPFYMNKFEKIIAQNGGYAVGESITWADFAFAVSLENFELIFGKDSLETYPNLKSLKEKVFSLPRIQTWLKMRPVTDF</sequence>
<dbReference type="InterPro" id="IPR010987">
    <property type="entry name" value="Glutathione-S-Trfase_C-like"/>
</dbReference>
<evidence type="ECO:0000256" key="2">
    <source>
        <dbReference type="ARBA" id="ARBA00022679"/>
    </source>
</evidence>
<dbReference type="AlphaFoldDB" id="A0A1B6CS21"/>
<evidence type="ECO:0000259" key="5">
    <source>
        <dbReference type="PROSITE" id="PS50404"/>
    </source>
</evidence>
<proteinExistence type="inferred from homology"/>
<dbReference type="EMBL" id="GEDC01021046">
    <property type="protein sequence ID" value="JAS16252.1"/>
    <property type="molecule type" value="Transcribed_RNA"/>
</dbReference>
<dbReference type="FunFam" id="3.40.30.10:FF:000035">
    <property type="entry name" value="hematopoietic prostaglandin D synthase"/>
    <property type="match status" value="1"/>
</dbReference>
<dbReference type="CDD" id="cd03192">
    <property type="entry name" value="GST_C_Sigma_like"/>
    <property type="match status" value="1"/>
</dbReference>
<name>A0A1B6CS21_9HEMI</name>
<reference evidence="7" key="1">
    <citation type="submission" date="2015-12" db="EMBL/GenBank/DDBJ databases">
        <title>De novo transcriptome assembly of four potential Pierce s Disease insect vectors from Arizona vineyards.</title>
        <authorList>
            <person name="Tassone E.E."/>
        </authorList>
    </citation>
    <scope>NUCLEOTIDE SEQUENCE</scope>
</reference>
<dbReference type="SFLD" id="SFLDG00363">
    <property type="entry name" value="AMPS_(cytGST):_Alpha-__Mu-__Pi"/>
    <property type="match status" value="1"/>
</dbReference>
<dbReference type="InterPro" id="IPR004045">
    <property type="entry name" value="Glutathione_S-Trfase_N"/>
</dbReference>
<dbReference type="Pfam" id="PF02798">
    <property type="entry name" value="GST_N"/>
    <property type="match status" value="1"/>
</dbReference>
<keyword evidence="2" id="KW-0808">Transferase</keyword>
<dbReference type="PROSITE" id="PS50404">
    <property type="entry name" value="GST_NTER"/>
    <property type="match status" value="1"/>
</dbReference>
<organism evidence="7">
    <name type="scientific">Clastoptera arizonana</name>
    <name type="common">Arizona spittle bug</name>
    <dbReference type="NCBI Taxonomy" id="38151"/>
    <lineage>
        <taxon>Eukaryota</taxon>
        <taxon>Metazoa</taxon>
        <taxon>Ecdysozoa</taxon>
        <taxon>Arthropoda</taxon>
        <taxon>Hexapoda</taxon>
        <taxon>Insecta</taxon>
        <taxon>Pterygota</taxon>
        <taxon>Neoptera</taxon>
        <taxon>Paraneoptera</taxon>
        <taxon>Hemiptera</taxon>
        <taxon>Auchenorrhyncha</taxon>
        <taxon>Cercopoidea</taxon>
        <taxon>Clastopteridae</taxon>
        <taxon>Clastoptera</taxon>
    </lineage>
</organism>
<feature type="domain" description="GST C-terminal" evidence="6">
    <location>
        <begin position="85"/>
        <end position="207"/>
    </location>
</feature>
<comment type="catalytic activity">
    <reaction evidence="4">
        <text>RX + glutathione = an S-substituted glutathione + a halide anion + H(+)</text>
        <dbReference type="Rhea" id="RHEA:16437"/>
        <dbReference type="ChEBI" id="CHEBI:15378"/>
        <dbReference type="ChEBI" id="CHEBI:16042"/>
        <dbReference type="ChEBI" id="CHEBI:17792"/>
        <dbReference type="ChEBI" id="CHEBI:57925"/>
        <dbReference type="ChEBI" id="CHEBI:90779"/>
        <dbReference type="EC" id="2.5.1.18"/>
    </reaction>
</comment>
<comment type="similarity">
    <text evidence="3">Belongs to the GST superfamily. Sigma family.</text>
</comment>
<gene>
    <name evidence="7" type="ORF">g.3794</name>
</gene>
<dbReference type="PANTHER" id="PTHR11571:SF224">
    <property type="entry name" value="HEMATOPOIETIC PROSTAGLANDIN D SYNTHASE"/>
    <property type="match status" value="1"/>
</dbReference>
<evidence type="ECO:0000256" key="3">
    <source>
        <dbReference type="ARBA" id="ARBA00038317"/>
    </source>
</evidence>
<evidence type="ECO:0000256" key="4">
    <source>
        <dbReference type="ARBA" id="ARBA00047960"/>
    </source>
</evidence>
<dbReference type="FunFam" id="1.20.1050.10:FF:000030">
    <property type="entry name" value="Glutathione S-transferase S1"/>
    <property type="match status" value="1"/>
</dbReference>
<accession>A0A1B6CS21</accession>
<dbReference type="GO" id="GO:0004602">
    <property type="term" value="F:glutathione peroxidase activity"/>
    <property type="evidence" value="ECO:0007669"/>
    <property type="project" value="UniProtKB-ARBA"/>
</dbReference>
<dbReference type="InterPro" id="IPR040079">
    <property type="entry name" value="Glutathione_S-Trfase"/>
</dbReference>